<keyword evidence="4" id="KW-1185">Reference proteome</keyword>
<dbReference type="InterPro" id="IPR036388">
    <property type="entry name" value="WH-like_DNA-bd_sf"/>
</dbReference>
<feature type="region of interest" description="Disordered" evidence="1">
    <location>
        <begin position="47"/>
        <end position="67"/>
    </location>
</feature>
<feature type="region of interest" description="Disordered" evidence="1">
    <location>
        <begin position="1"/>
        <end position="24"/>
    </location>
</feature>
<sequence>MTSRQQFSIVPTGPRAQSVERSQKPLEEILRNTNRDARTSFIVMQEADPGPFSNGLTPNTDNTDHESEGLIGPEHLCRIAEVADRAERVVRDQESRGGSDFSGLSQFDECIYLKNSDGVVVFSNEAHQRHFSHHGSPVGRTSQSYLEPTMAARGEKIASLLQEGCVYVECEFSGPCPDGCFYRIVSHKRSLKALESPGLAILGVLRLNRQDDGNDVTQQIDLVSASTRFRELSDRDQEMCRLTALGISSRELGERLGMTTRGIELRKQKAFAKLGVAKAVDLARLLTRLQDRGYLDLGL</sequence>
<evidence type="ECO:0000313" key="4">
    <source>
        <dbReference type="Proteomes" id="UP000317421"/>
    </source>
</evidence>
<proteinExistence type="predicted"/>
<protein>
    <recommendedName>
        <fullName evidence="2">HTH luxR-type domain-containing protein</fullName>
    </recommendedName>
</protein>
<name>A0A5C6AMH4_9BACT</name>
<reference evidence="3 4" key="1">
    <citation type="submission" date="2019-02" db="EMBL/GenBank/DDBJ databases">
        <title>Deep-cultivation of Planctomycetes and their phenomic and genomic characterization uncovers novel biology.</title>
        <authorList>
            <person name="Wiegand S."/>
            <person name="Jogler M."/>
            <person name="Boedeker C."/>
            <person name="Pinto D."/>
            <person name="Vollmers J."/>
            <person name="Rivas-Marin E."/>
            <person name="Kohn T."/>
            <person name="Peeters S.H."/>
            <person name="Heuer A."/>
            <person name="Rast P."/>
            <person name="Oberbeckmann S."/>
            <person name="Bunk B."/>
            <person name="Jeske O."/>
            <person name="Meyerdierks A."/>
            <person name="Storesund J.E."/>
            <person name="Kallscheuer N."/>
            <person name="Luecker S."/>
            <person name="Lage O.M."/>
            <person name="Pohl T."/>
            <person name="Merkel B.J."/>
            <person name="Hornburger P."/>
            <person name="Mueller R.-W."/>
            <person name="Bruemmer F."/>
            <person name="Labrenz M."/>
            <person name="Spormann A.M."/>
            <person name="Op Den Camp H."/>
            <person name="Overmann J."/>
            <person name="Amann R."/>
            <person name="Jetten M.S.M."/>
            <person name="Mascher T."/>
            <person name="Medema M.H."/>
            <person name="Devos D.P."/>
            <person name="Kaster A.-K."/>
            <person name="Ovreas L."/>
            <person name="Rohde M."/>
            <person name="Galperin M.Y."/>
            <person name="Jogler C."/>
        </authorList>
    </citation>
    <scope>NUCLEOTIDE SEQUENCE [LARGE SCALE GENOMIC DNA]</scope>
    <source>
        <strain evidence="3 4">Pla108</strain>
    </source>
</reference>
<dbReference type="AlphaFoldDB" id="A0A5C6AMH4"/>
<dbReference type="SUPFAM" id="SSF46894">
    <property type="entry name" value="C-terminal effector domain of the bipartite response regulators"/>
    <property type="match status" value="1"/>
</dbReference>
<gene>
    <name evidence="3" type="ORF">Pla108_15630</name>
</gene>
<accession>A0A5C6AMH4</accession>
<dbReference type="EMBL" id="SJPR01000001">
    <property type="protein sequence ID" value="TWU00611.1"/>
    <property type="molecule type" value="Genomic_DNA"/>
</dbReference>
<dbReference type="InterPro" id="IPR016032">
    <property type="entry name" value="Sig_transdc_resp-reg_C-effctor"/>
</dbReference>
<evidence type="ECO:0000256" key="1">
    <source>
        <dbReference type="SAM" id="MobiDB-lite"/>
    </source>
</evidence>
<evidence type="ECO:0000313" key="3">
    <source>
        <dbReference type="EMBL" id="TWU00611.1"/>
    </source>
</evidence>
<dbReference type="SMART" id="SM00421">
    <property type="entry name" value="HTH_LUXR"/>
    <property type="match status" value="1"/>
</dbReference>
<feature type="domain" description="HTH luxR-type" evidence="2">
    <location>
        <begin position="229"/>
        <end position="286"/>
    </location>
</feature>
<dbReference type="GO" id="GO:0003677">
    <property type="term" value="F:DNA binding"/>
    <property type="evidence" value="ECO:0007669"/>
    <property type="project" value="InterPro"/>
</dbReference>
<organism evidence="3 4">
    <name type="scientific">Botrimarina colliarenosi</name>
    <dbReference type="NCBI Taxonomy" id="2528001"/>
    <lineage>
        <taxon>Bacteria</taxon>
        <taxon>Pseudomonadati</taxon>
        <taxon>Planctomycetota</taxon>
        <taxon>Planctomycetia</taxon>
        <taxon>Pirellulales</taxon>
        <taxon>Lacipirellulaceae</taxon>
        <taxon>Botrimarina</taxon>
    </lineage>
</organism>
<comment type="caution">
    <text evidence="3">The sequence shown here is derived from an EMBL/GenBank/DDBJ whole genome shotgun (WGS) entry which is preliminary data.</text>
</comment>
<evidence type="ECO:0000259" key="2">
    <source>
        <dbReference type="SMART" id="SM00421"/>
    </source>
</evidence>
<dbReference type="Gene3D" id="1.10.10.10">
    <property type="entry name" value="Winged helix-like DNA-binding domain superfamily/Winged helix DNA-binding domain"/>
    <property type="match status" value="1"/>
</dbReference>
<dbReference type="Proteomes" id="UP000317421">
    <property type="component" value="Unassembled WGS sequence"/>
</dbReference>
<dbReference type="InterPro" id="IPR000792">
    <property type="entry name" value="Tscrpt_reg_LuxR_C"/>
</dbReference>
<dbReference type="GO" id="GO:0006355">
    <property type="term" value="P:regulation of DNA-templated transcription"/>
    <property type="evidence" value="ECO:0007669"/>
    <property type="project" value="InterPro"/>
</dbReference>